<proteinExistence type="inferred from homology"/>
<sequence>MDTSINNYELRIMILNLLQLSSPALPLGAYSYSEGLETLVETQVITDHSSLLQWLIQDLNYGAIRLEAALMVRAYRCVINQDYHQFSYWNQWSTAAKETSEFRQQSWQMGNTLIQLLVNLEKVKQTDLELPDLKDWTEKVGKPCNYAIAFGLGAVYWDLDLKNALLGYLYSWATNLINAGVKLIPLGQTMGQTLLLQLHPEIESTATAILQLEDEDLVSCNWGLALASMAHETQYSRLFRS</sequence>
<dbReference type="EMBL" id="LO018304">
    <property type="protein sequence ID" value="CUM59890.1"/>
    <property type="molecule type" value="Genomic_DNA"/>
</dbReference>
<dbReference type="HAMAP" id="MF_01385">
    <property type="entry name" value="UreF"/>
    <property type="match status" value="1"/>
</dbReference>
<reference evidence="2" key="1">
    <citation type="submission" date="2015-09" db="EMBL/GenBank/DDBJ databases">
        <authorList>
            <person name="Jackson K.R."/>
            <person name="Lunt B.L."/>
            <person name="Fisher J.N.B."/>
            <person name="Gardner A.V."/>
            <person name="Bailey M.E."/>
            <person name="Deus L.M."/>
            <person name="Earl A.S."/>
            <person name="Gibby P.D."/>
            <person name="Hartmann K.A."/>
            <person name="Liu J.E."/>
            <person name="Manci A.M."/>
            <person name="Nielsen D.A."/>
            <person name="Solomon M.B."/>
            <person name="Breakwell D.P."/>
            <person name="Burnett S.H."/>
            <person name="Grose J.H."/>
        </authorList>
    </citation>
    <scope>NUCLEOTIDE SEQUENCE</scope>
    <source>
        <strain evidence="2">7805</strain>
    </source>
</reference>
<dbReference type="GO" id="GO:0016151">
    <property type="term" value="F:nickel cation binding"/>
    <property type="evidence" value="ECO:0007669"/>
    <property type="project" value="UniProtKB-UniRule"/>
</dbReference>
<dbReference type="Gene3D" id="1.10.4190.10">
    <property type="entry name" value="Urease accessory protein UreF"/>
    <property type="match status" value="1"/>
</dbReference>
<gene>
    <name evidence="1 2" type="primary">ureF</name>
    <name evidence="2" type="ORF">PLAM_1924</name>
</gene>
<comment type="similarity">
    <text evidence="1">Belongs to the UreF family.</text>
</comment>
<dbReference type="InterPro" id="IPR038277">
    <property type="entry name" value="UreF_sf"/>
</dbReference>
<dbReference type="Pfam" id="PF01730">
    <property type="entry name" value="UreF"/>
    <property type="match status" value="1"/>
</dbReference>
<comment type="subunit">
    <text evidence="1">UreD, UreF and UreG form a complex that acts as a GTP-hydrolysis-dependent molecular chaperone, activating the urease apoprotein by helping to assemble the nickel containing metallocenter of UreC. The UreE protein probably delivers the nickel.</text>
</comment>
<protein>
    <recommendedName>
        <fullName evidence="1">Urease accessory protein UreF</fullName>
    </recommendedName>
</protein>
<dbReference type="AlphaFoldDB" id="A0A1J1JEM5"/>
<comment type="function">
    <text evidence="1">Required for maturation of urease via the functional incorporation of the urease nickel metallocenter.</text>
</comment>
<evidence type="ECO:0000313" key="2">
    <source>
        <dbReference type="EMBL" id="CUM59890.1"/>
    </source>
</evidence>
<name>A0A1J1JEM5_PLAAG</name>
<dbReference type="PANTHER" id="PTHR33620">
    <property type="entry name" value="UREASE ACCESSORY PROTEIN F"/>
    <property type="match status" value="1"/>
</dbReference>
<dbReference type="GO" id="GO:0005737">
    <property type="term" value="C:cytoplasm"/>
    <property type="evidence" value="ECO:0007669"/>
    <property type="project" value="UniProtKB-SubCell"/>
</dbReference>
<dbReference type="PANTHER" id="PTHR33620:SF1">
    <property type="entry name" value="UREASE ACCESSORY PROTEIN F"/>
    <property type="match status" value="1"/>
</dbReference>
<keyword evidence="1" id="KW-0996">Nickel insertion</keyword>
<keyword evidence="1" id="KW-0963">Cytoplasm</keyword>
<dbReference type="InterPro" id="IPR002639">
    <property type="entry name" value="UreF"/>
</dbReference>
<dbReference type="PIRSF" id="PIRSF009467">
    <property type="entry name" value="Ureas_acces_UreF"/>
    <property type="match status" value="1"/>
</dbReference>
<evidence type="ECO:0000256" key="1">
    <source>
        <dbReference type="HAMAP-Rule" id="MF_01385"/>
    </source>
</evidence>
<keyword evidence="1" id="KW-0143">Chaperone</keyword>
<accession>A0A1J1JEM5</accession>
<comment type="subcellular location">
    <subcellularLocation>
        <location evidence="1">Cytoplasm</location>
    </subcellularLocation>
</comment>
<organism evidence="2">
    <name type="scientific">Planktothrix agardhii</name>
    <name type="common">Oscillatoria agardhii</name>
    <dbReference type="NCBI Taxonomy" id="1160"/>
    <lineage>
        <taxon>Bacteria</taxon>
        <taxon>Bacillati</taxon>
        <taxon>Cyanobacteriota</taxon>
        <taxon>Cyanophyceae</taxon>
        <taxon>Oscillatoriophycideae</taxon>
        <taxon>Oscillatoriales</taxon>
        <taxon>Microcoleaceae</taxon>
        <taxon>Planktothrix</taxon>
    </lineage>
</organism>